<dbReference type="RefSeq" id="WP_061414605.1">
    <property type="nucleotide sequence ID" value="NZ_KQ969521.1"/>
</dbReference>
<name>A0A139NZ09_STROR</name>
<accession>A0A139NZ09</accession>
<dbReference type="Gene3D" id="2.60.40.4250">
    <property type="match status" value="1"/>
</dbReference>
<protein>
    <recommendedName>
        <fullName evidence="1">DUF5301 domain-containing protein</fullName>
    </recommendedName>
</protein>
<feature type="domain" description="DUF5301" evidence="1">
    <location>
        <begin position="23"/>
        <end position="121"/>
    </location>
</feature>
<reference evidence="2 3" key="1">
    <citation type="submission" date="2016-01" db="EMBL/GenBank/DDBJ databases">
        <title>Highly variable Streptococcus oralis are common among viridans streptococci isolated from primates.</title>
        <authorList>
            <person name="Denapaite D."/>
            <person name="Rieger M."/>
            <person name="Koendgen S."/>
            <person name="Brueckner R."/>
            <person name="Ochigava I."/>
            <person name="Kappeler P."/>
            <person name="Maetz-Rensing K."/>
            <person name="Leendertz F."/>
            <person name="Hakenbeck R."/>
        </authorList>
    </citation>
    <scope>NUCLEOTIDE SEQUENCE [LARGE SCALE GENOMIC DNA]</scope>
    <source>
        <strain evidence="2 3">DD15</strain>
    </source>
</reference>
<dbReference type="PROSITE" id="PS51257">
    <property type="entry name" value="PROKAR_LIPOPROTEIN"/>
    <property type="match status" value="1"/>
</dbReference>
<dbReference type="Pfam" id="PF17225">
    <property type="entry name" value="DUF5301"/>
    <property type="match status" value="1"/>
</dbReference>
<gene>
    <name evidence="2" type="ORF">SORDD15_00776</name>
</gene>
<evidence type="ECO:0000313" key="2">
    <source>
        <dbReference type="EMBL" id="KXT81190.1"/>
    </source>
</evidence>
<evidence type="ECO:0000259" key="1">
    <source>
        <dbReference type="Pfam" id="PF17225"/>
    </source>
</evidence>
<evidence type="ECO:0000313" key="3">
    <source>
        <dbReference type="Proteomes" id="UP000070678"/>
    </source>
</evidence>
<sequence>MKKIITVIVCSISFLVLSACVSNKKLILPEPETISGIYLQKSISGDVKIMNKKDDISKLIKELQKQSKFTTLESVNDQPINVKDHIIIKFLHQNEESDSVAYLYTMKEKQYIEQPYAGIWEVNPDIANRIEEAFSS</sequence>
<comment type="caution">
    <text evidence="2">The sequence shown here is derived from an EMBL/GenBank/DDBJ whole genome shotgun (WGS) entry which is preliminary data.</text>
</comment>
<organism evidence="2 3">
    <name type="scientific">Streptococcus oralis</name>
    <dbReference type="NCBI Taxonomy" id="1303"/>
    <lineage>
        <taxon>Bacteria</taxon>
        <taxon>Bacillati</taxon>
        <taxon>Bacillota</taxon>
        <taxon>Bacilli</taxon>
        <taxon>Lactobacillales</taxon>
        <taxon>Streptococcaceae</taxon>
        <taxon>Streptococcus</taxon>
    </lineage>
</organism>
<dbReference type="PATRIC" id="fig|1303.78.peg.835"/>
<dbReference type="AlphaFoldDB" id="A0A139NZ09"/>
<dbReference type="InterPro" id="IPR033782">
    <property type="entry name" value="DUF5301"/>
</dbReference>
<dbReference type="EMBL" id="LQNX01000050">
    <property type="protein sequence ID" value="KXT81190.1"/>
    <property type="molecule type" value="Genomic_DNA"/>
</dbReference>
<dbReference type="OrthoDB" id="2220779at2"/>
<dbReference type="Proteomes" id="UP000070678">
    <property type="component" value="Unassembled WGS sequence"/>
</dbReference>
<proteinExistence type="predicted"/>